<dbReference type="Proteomes" id="UP000192927">
    <property type="component" value="Unassembled WGS sequence"/>
</dbReference>
<feature type="compositionally biased region" description="Basic and acidic residues" evidence="3">
    <location>
        <begin position="1"/>
        <end position="18"/>
    </location>
</feature>
<keyword evidence="2" id="KW-0012">Acyltransferase</keyword>
<feature type="region of interest" description="Disordered" evidence="3">
    <location>
        <begin position="1"/>
        <end position="28"/>
    </location>
</feature>
<name>A0A1W5D734_9LECA</name>
<evidence type="ECO:0000313" key="5">
    <source>
        <dbReference type="Proteomes" id="UP000192927"/>
    </source>
</evidence>
<keyword evidence="1 4" id="KW-0808">Transferase</keyword>
<evidence type="ECO:0000256" key="3">
    <source>
        <dbReference type="SAM" id="MobiDB-lite"/>
    </source>
</evidence>
<dbReference type="GO" id="GO:0004596">
    <property type="term" value="F:protein-N-terminal amino-acid acetyltransferase activity"/>
    <property type="evidence" value="ECO:0007669"/>
    <property type="project" value="InterPro"/>
</dbReference>
<evidence type="ECO:0000313" key="4">
    <source>
        <dbReference type="EMBL" id="SLM38752.1"/>
    </source>
</evidence>
<dbReference type="AlphaFoldDB" id="A0A1W5D734"/>
<dbReference type="PANTHER" id="PTHR45896:SF1">
    <property type="entry name" value="N-ALPHA-ACETYLTRANSFERASE 30"/>
    <property type="match status" value="1"/>
</dbReference>
<dbReference type="PANTHER" id="PTHR45896">
    <property type="entry name" value="N-ALPHA-ACETYLTRANSFERASE 30"/>
    <property type="match status" value="1"/>
</dbReference>
<reference evidence="5" key="1">
    <citation type="submission" date="2017-03" db="EMBL/GenBank/DDBJ databases">
        <authorList>
            <person name="Sharma R."/>
            <person name="Thines M."/>
        </authorList>
    </citation>
    <scope>NUCLEOTIDE SEQUENCE [LARGE SCALE GENOMIC DNA]</scope>
</reference>
<dbReference type="EMBL" id="FWEW01002781">
    <property type="protein sequence ID" value="SLM38752.1"/>
    <property type="molecule type" value="Genomic_DNA"/>
</dbReference>
<feature type="non-terminal residue" evidence="4">
    <location>
        <position position="88"/>
    </location>
</feature>
<keyword evidence="5" id="KW-1185">Reference proteome</keyword>
<protein>
    <submittedName>
        <fullName evidence="4">Ribosomal-protein-alanine n-acetyltransferase</fullName>
    </submittedName>
</protein>
<evidence type="ECO:0000256" key="1">
    <source>
        <dbReference type="ARBA" id="ARBA00022679"/>
    </source>
</evidence>
<sequence>MSSDAAQKEGKGTKKEQRGLTPPSEHFQTFSPGIVYVQYSLEKEKEFLPQIRELISKDLSEPYSIYVYRYFLYQWAELCFLAVDETDN</sequence>
<dbReference type="Gene3D" id="3.40.630.30">
    <property type="match status" value="1"/>
</dbReference>
<proteinExistence type="predicted"/>
<dbReference type="InterPro" id="IPR044542">
    <property type="entry name" value="NAA30-like"/>
</dbReference>
<evidence type="ECO:0000256" key="2">
    <source>
        <dbReference type="ARBA" id="ARBA00023315"/>
    </source>
</evidence>
<dbReference type="GO" id="GO:0031417">
    <property type="term" value="C:NatC complex"/>
    <property type="evidence" value="ECO:0007669"/>
    <property type="project" value="TreeGrafter"/>
</dbReference>
<organism evidence="4 5">
    <name type="scientific">Lasallia pustulata</name>
    <dbReference type="NCBI Taxonomy" id="136370"/>
    <lineage>
        <taxon>Eukaryota</taxon>
        <taxon>Fungi</taxon>
        <taxon>Dikarya</taxon>
        <taxon>Ascomycota</taxon>
        <taxon>Pezizomycotina</taxon>
        <taxon>Lecanoromycetes</taxon>
        <taxon>OSLEUM clade</taxon>
        <taxon>Umbilicariomycetidae</taxon>
        <taxon>Umbilicariales</taxon>
        <taxon>Umbilicariaceae</taxon>
        <taxon>Lasallia</taxon>
    </lineage>
</organism>
<accession>A0A1W5D734</accession>